<evidence type="ECO:0000256" key="7">
    <source>
        <dbReference type="ARBA" id="ARBA00038781"/>
    </source>
</evidence>
<evidence type="ECO:0000256" key="1">
    <source>
        <dbReference type="ARBA" id="ARBA00004202"/>
    </source>
</evidence>
<keyword evidence="5" id="KW-0067">ATP-binding</keyword>
<dbReference type="Pfam" id="PF08402">
    <property type="entry name" value="TOBE_2"/>
    <property type="match status" value="1"/>
</dbReference>
<evidence type="ECO:0000256" key="2">
    <source>
        <dbReference type="ARBA" id="ARBA00022448"/>
    </source>
</evidence>
<dbReference type="HOGENOM" id="CLU_000604_1_1_2"/>
<evidence type="ECO:0000313" key="13">
    <source>
        <dbReference type="EMBL" id="AIG98614.1"/>
    </source>
</evidence>
<comment type="function">
    <text evidence="11">Part of the ABC transporter complex WtpABC involved in molybdate/tungstate import. Responsible for energy coupling to the transport system.</text>
</comment>
<dbReference type="InterPro" id="IPR008995">
    <property type="entry name" value="Mo/tungstate-bd_C_term_dom"/>
</dbReference>
<keyword evidence="4" id="KW-0547">Nucleotide-binding</keyword>
<protein>
    <recommendedName>
        <fullName evidence="9">Molybdate/tungstate import ATP-binding protein WtpC</fullName>
        <ecNumber evidence="8">7.3.2.6</ecNumber>
    </recommendedName>
</protein>
<evidence type="ECO:0000256" key="10">
    <source>
        <dbReference type="ARBA" id="ARBA00047936"/>
    </source>
</evidence>
<keyword evidence="13" id="KW-0378">Hydrolase</keyword>
<evidence type="ECO:0000256" key="5">
    <source>
        <dbReference type="ARBA" id="ARBA00022840"/>
    </source>
</evidence>
<dbReference type="GeneID" id="24795354"/>
<dbReference type="PROSITE" id="PS50893">
    <property type="entry name" value="ABC_TRANSPORTER_2"/>
    <property type="match status" value="1"/>
</dbReference>
<evidence type="ECO:0000256" key="6">
    <source>
        <dbReference type="ARBA" id="ARBA00038307"/>
    </source>
</evidence>
<comment type="subunit">
    <text evidence="7">The complex is composed of two ATP-binding proteins (WtpC), two transmembrane proteins (WtpB) and a solute-binding protein (WtpA).</text>
</comment>
<reference evidence="13 14" key="1">
    <citation type="submission" date="2013-07" db="EMBL/GenBank/DDBJ databases">
        <title>Genome of Archaeoglobus fulgidus.</title>
        <authorList>
            <person name="Fiebig A."/>
            <person name="Birkeland N.-K."/>
        </authorList>
    </citation>
    <scope>NUCLEOTIDE SEQUENCE [LARGE SCALE GENOMIC DNA]</scope>
    <source>
        <strain evidence="13 14">DSM 8774</strain>
    </source>
</reference>
<dbReference type="GO" id="GO:0005524">
    <property type="term" value="F:ATP binding"/>
    <property type="evidence" value="ECO:0007669"/>
    <property type="project" value="UniProtKB-KW"/>
</dbReference>
<sequence length="345" mass="38775">MVGYAVELEGISKSYDSTTVLEDINLRIQQGEFFSLLGPSGSGKTTIIRIIAGLTFPDQGFVRINGEDCTSLPPYRRNVGMVFQNLALFPHLNVFENVAYGLRLRKIPEGEIKDRVYRYLELVNLDPEIYAKRKVEQLSGGQQQRVAIARALVTEPSILLLDEPLGALDLKIRQHMISELKRIQKTLGTTFIYVTHDQSEALLLSDRLAVLNEGRIHQIGTPREIYERPKTRFVASFIGETNFLEARVVNGEVITEIGKVRVFGLDGAREFCISIRPEKLKINQQAENTFEAVVEEIGYLGSFLMLKLRAGDVVVKAFAPPQENVREGERVIVGWDSRDAVILEA</sequence>
<dbReference type="SMART" id="SM00382">
    <property type="entry name" value="AAA"/>
    <property type="match status" value="1"/>
</dbReference>
<dbReference type="FunFam" id="3.40.50.300:FF:000425">
    <property type="entry name" value="Probable ABC transporter, ATP-binding subunit"/>
    <property type="match status" value="1"/>
</dbReference>
<evidence type="ECO:0000256" key="11">
    <source>
        <dbReference type="ARBA" id="ARBA00057369"/>
    </source>
</evidence>
<dbReference type="InterPro" id="IPR012340">
    <property type="entry name" value="NA-bd_OB-fold"/>
</dbReference>
<proteinExistence type="inferred from homology"/>
<dbReference type="EC" id="7.3.2.6" evidence="8"/>
<dbReference type="RefSeq" id="WP_010879105.1">
    <property type="nucleotide sequence ID" value="NZ_CP006577.1"/>
</dbReference>
<name>A0A075WHJ6_ARCFL</name>
<gene>
    <name evidence="13" type="ORF">AFULGI_00018590</name>
</gene>
<dbReference type="KEGG" id="afg:AFULGI_00018590"/>
<dbReference type="InterPro" id="IPR017871">
    <property type="entry name" value="ABC_transporter-like_CS"/>
</dbReference>
<dbReference type="AlphaFoldDB" id="A0A075WHJ6"/>
<keyword evidence="3" id="KW-0500">Molybdenum</keyword>
<evidence type="ECO:0000256" key="8">
    <source>
        <dbReference type="ARBA" id="ARBA00039025"/>
    </source>
</evidence>
<comment type="similarity">
    <text evidence="6">Belongs to the ABC transporter superfamily. Sulfate/tungstate importer (TC 3.A.1.6) family.</text>
</comment>
<evidence type="ECO:0000313" key="14">
    <source>
        <dbReference type="Proteomes" id="UP000028501"/>
    </source>
</evidence>
<dbReference type="InterPro" id="IPR013611">
    <property type="entry name" value="Transp-assoc_OB_typ2"/>
</dbReference>
<accession>A0A075WHJ6</accession>
<dbReference type="EMBL" id="CP006577">
    <property type="protein sequence ID" value="AIG98614.1"/>
    <property type="molecule type" value="Genomic_DNA"/>
</dbReference>
<organism evidence="13 14">
    <name type="scientific">Archaeoglobus fulgidus DSM 8774</name>
    <dbReference type="NCBI Taxonomy" id="1344584"/>
    <lineage>
        <taxon>Archaea</taxon>
        <taxon>Methanobacteriati</taxon>
        <taxon>Methanobacteriota</taxon>
        <taxon>Archaeoglobi</taxon>
        <taxon>Archaeoglobales</taxon>
        <taxon>Archaeoglobaceae</taxon>
        <taxon>Archaeoglobus</taxon>
    </lineage>
</organism>
<dbReference type="Gene3D" id="2.40.50.140">
    <property type="entry name" value="Nucleic acid-binding proteins"/>
    <property type="match status" value="1"/>
</dbReference>
<dbReference type="SUPFAM" id="SSF52540">
    <property type="entry name" value="P-loop containing nucleoside triphosphate hydrolases"/>
    <property type="match status" value="1"/>
</dbReference>
<feature type="domain" description="ABC transporter" evidence="12">
    <location>
        <begin position="6"/>
        <end position="238"/>
    </location>
</feature>
<dbReference type="PANTHER" id="PTHR42781:SF4">
    <property type="entry name" value="SPERMIDINE_PUTRESCINE IMPORT ATP-BINDING PROTEIN POTA"/>
    <property type="match status" value="1"/>
</dbReference>
<dbReference type="GO" id="GO:1901238">
    <property type="term" value="F:ABC-type tungstate transporter activity"/>
    <property type="evidence" value="ECO:0007669"/>
    <property type="project" value="UniProtKB-EC"/>
</dbReference>
<dbReference type="SUPFAM" id="SSF50331">
    <property type="entry name" value="MOP-like"/>
    <property type="match status" value="1"/>
</dbReference>
<comment type="catalytic activity">
    <reaction evidence="10">
        <text>tungstate(in) + ATP + H2O = tungstate(out) + ADP + phosphate + H(+)</text>
        <dbReference type="Rhea" id="RHEA:35027"/>
        <dbReference type="ChEBI" id="CHEBI:15377"/>
        <dbReference type="ChEBI" id="CHEBI:15378"/>
        <dbReference type="ChEBI" id="CHEBI:30616"/>
        <dbReference type="ChEBI" id="CHEBI:43474"/>
        <dbReference type="ChEBI" id="CHEBI:46502"/>
        <dbReference type="ChEBI" id="CHEBI:456216"/>
        <dbReference type="EC" id="7.3.2.6"/>
    </reaction>
</comment>
<dbReference type="GO" id="GO:0016887">
    <property type="term" value="F:ATP hydrolysis activity"/>
    <property type="evidence" value="ECO:0007669"/>
    <property type="project" value="InterPro"/>
</dbReference>
<evidence type="ECO:0000256" key="9">
    <source>
        <dbReference type="ARBA" id="ARBA00041133"/>
    </source>
</evidence>
<evidence type="ECO:0000259" key="12">
    <source>
        <dbReference type="PROSITE" id="PS50893"/>
    </source>
</evidence>
<dbReference type="GO" id="GO:0043190">
    <property type="term" value="C:ATP-binding cassette (ABC) transporter complex"/>
    <property type="evidence" value="ECO:0007669"/>
    <property type="project" value="InterPro"/>
</dbReference>
<dbReference type="Gene3D" id="3.40.50.300">
    <property type="entry name" value="P-loop containing nucleotide triphosphate hydrolases"/>
    <property type="match status" value="1"/>
</dbReference>
<evidence type="ECO:0000256" key="3">
    <source>
        <dbReference type="ARBA" id="ARBA00022505"/>
    </source>
</evidence>
<dbReference type="InterPro" id="IPR050093">
    <property type="entry name" value="ABC_SmlMolc_Importer"/>
</dbReference>
<dbReference type="Pfam" id="PF00005">
    <property type="entry name" value="ABC_tran"/>
    <property type="match status" value="1"/>
</dbReference>
<dbReference type="InterPro" id="IPR003593">
    <property type="entry name" value="AAA+_ATPase"/>
</dbReference>
<dbReference type="Gene3D" id="2.40.50.100">
    <property type="match status" value="1"/>
</dbReference>
<dbReference type="Proteomes" id="UP000028501">
    <property type="component" value="Chromosome"/>
</dbReference>
<dbReference type="PANTHER" id="PTHR42781">
    <property type="entry name" value="SPERMIDINE/PUTRESCINE IMPORT ATP-BINDING PROTEIN POTA"/>
    <property type="match status" value="1"/>
</dbReference>
<keyword evidence="2" id="KW-0813">Transport</keyword>
<dbReference type="InterPro" id="IPR027417">
    <property type="entry name" value="P-loop_NTPase"/>
</dbReference>
<comment type="subcellular location">
    <subcellularLocation>
        <location evidence="1">Cell membrane</location>
        <topology evidence="1">Peripheral membrane protein</topology>
    </subcellularLocation>
</comment>
<dbReference type="PROSITE" id="PS00211">
    <property type="entry name" value="ABC_TRANSPORTER_1"/>
    <property type="match status" value="1"/>
</dbReference>
<evidence type="ECO:0000256" key="4">
    <source>
        <dbReference type="ARBA" id="ARBA00022741"/>
    </source>
</evidence>
<dbReference type="InterPro" id="IPR003439">
    <property type="entry name" value="ABC_transporter-like_ATP-bd"/>
</dbReference>